<evidence type="ECO:0000313" key="1">
    <source>
        <dbReference type="EMBL" id="OLF08075.1"/>
    </source>
</evidence>
<name>A0A7Z0WJB2_9PSEU</name>
<keyword evidence="2" id="KW-1185">Reference proteome</keyword>
<organism evidence="1 2">
    <name type="scientific">Actinophytocola xinjiangensis</name>
    <dbReference type="NCBI Taxonomy" id="485602"/>
    <lineage>
        <taxon>Bacteria</taxon>
        <taxon>Bacillati</taxon>
        <taxon>Actinomycetota</taxon>
        <taxon>Actinomycetes</taxon>
        <taxon>Pseudonocardiales</taxon>
        <taxon>Pseudonocardiaceae</taxon>
    </lineage>
</organism>
<accession>A0A7Z0WJB2</accession>
<protein>
    <submittedName>
        <fullName evidence="1">Uncharacterized protein</fullName>
    </submittedName>
</protein>
<gene>
    <name evidence="1" type="ORF">BLA60_24725</name>
</gene>
<comment type="caution">
    <text evidence="1">The sequence shown here is derived from an EMBL/GenBank/DDBJ whole genome shotgun (WGS) entry which is preliminary data.</text>
</comment>
<reference evidence="1 2" key="1">
    <citation type="submission" date="2016-12" db="EMBL/GenBank/DDBJ databases">
        <title>The draft genome sequence of Actinophytocola xinjiangensis.</title>
        <authorList>
            <person name="Wang W."/>
            <person name="Yuan L."/>
        </authorList>
    </citation>
    <scope>NUCLEOTIDE SEQUENCE [LARGE SCALE GENOMIC DNA]</scope>
    <source>
        <strain evidence="1 2">CGMCC 4.4663</strain>
    </source>
</reference>
<dbReference type="EMBL" id="MSIF01000013">
    <property type="protein sequence ID" value="OLF08075.1"/>
    <property type="molecule type" value="Genomic_DNA"/>
</dbReference>
<evidence type="ECO:0000313" key="2">
    <source>
        <dbReference type="Proteomes" id="UP000185696"/>
    </source>
</evidence>
<dbReference type="Proteomes" id="UP000185696">
    <property type="component" value="Unassembled WGS sequence"/>
</dbReference>
<dbReference type="AlphaFoldDB" id="A0A7Z0WJB2"/>
<sequence>MCRPPAWSVSSTPSIFVDGSGLDSTGWNGAGAGVCPPAWSPFWPAFGSLPVLLLQPPSRARTAVRATAVRVMSMVIVSRSVPPLVSVWPRPLRRVGAGYLDFCG</sequence>
<proteinExistence type="predicted"/>